<proteinExistence type="predicted"/>
<name>A0A972GM15_9BACL</name>
<protein>
    <submittedName>
        <fullName evidence="1">Uncharacterized protein</fullName>
    </submittedName>
</protein>
<accession>A0A972GM15</accession>
<dbReference type="RefSeq" id="WP_171651417.1">
    <property type="nucleotide sequence ID" value="NZ_WHOD01000045.1"/>
</dbReference>
<sequence length="61" mass="6663">MYDSMGIAVVERTWDAALLRSGPQEGYSSGERGLPATAFTKEEAAAMFFAVYVLHPTYTLS</sequence>
<gene>
    <name evidence="1" type="ORF">GC093_08270</name>
</gene>
<keyword evidence="2" id="KW-1185">Reference proteome</keyword>
<comment type="caution">
    <text evidence="1">The sequence shown here is derived from an EMBL/GenBank/DDBJ whole genome shotgun (WGS) entry which is preliminary data.</text>
</comment>
<reference evidence="1" key="1">
    <citation type="submission" date="2019-10" db="EMBL/GenBank/DDBJ databases">
        <title>Description of Paenibacillus glebae sp. nov.</title>
        <authorList>
            <person name="Carlier A."/>
            <person name="Qi S."/>
        </authorList>
    </citation>
    <scope>NUCLEOTIDE SEQUENCE</scope>
    <source>
        <strain evidence="1">LMG 31456</strain>
    </source>
</reference>
<dbReference type="EMBL" id="WHOD01000045">
    <property type="protein sequence ID" value="NOU93214.1"/>
    <property type="molecule type" value="Genomic_DNA"/>
</dbReference>
<evidence type="ECO:0000313" key="2">
    <source>
        <dbReference type="Proteomes" id="UP000641588"/>
    </source>
</evidence>
<evidence type="ECO:0000313" key="1">
    <source>
        <dbReference type="EMBL" id="NOU93214.1"/>
    </source>
</evidence>
<organism evidence="1 2">
    <name type="scientific">Paenibacillus foliorum</name>
    <dbReference type="NCBI Taxonomy" id="2654974"/>
    <lineage>
        <taxon>Bacteria</taxon>
        <taxon>Bacillati</taxon>
        <taxon>Bacillota</taxon>
        <taxon>Bacilli</taxon>
        <taxon>Bacillales</taxon>
        <taxon>Paenibacillaceae</taxon>
        <taxon>Paenibacillus</taxon>
    </lineage>
</organism>
<dbReference type="Proteomes" id="UP000641588">
    <property type="component" value="Unassembled WGS sequence"/>
</dbReference>
<dbReference type="AlphaFoldDB" id="A0A972GM15"/>